<feature type="coiled-coil region" evidence="1">
    <location>
        <begin position="259"/>
        <end position="334"/>
    </location>
</feature>
<gene>
    <name evidence="3" type="ORF">Vbra_14662</name>
</gene>
<name>A0A0G4F7C7_VITBC</name>
<proteinExistence type="predicted"/>
<dbReference type="InParanoid" id="A0A0G4F7C7"/>
<dbReference type="PhylomeDB" id="A0A0G4F7C7"/>
<dbReference type="EMBL" id="CDMY01000385">
    <property type="protein sequence ID" value="CEM08612.1"/>
    <property type="molecule type" value="Genomic_DNA"/>
</dbReference>
<dbReference type="PANTHER" id="PTHR38019">
    <property type="entry name" value="KDA ANTIGEN P200, PUTATIVE-RELATED"/>
    <property type="match status" value="1"/>
</dbReference>
<feature type="region of interest" description="Disordered" evidence="2">
    <location>
        <begin position="392"/>
        <end position="436"/>
    </location>
</feature>
<evidence type="ECO:0000256" key="1">
    <source>
        <dbReference type="SAM" id="Coils"/>
    </source>
</evidence>
<dbReference type="OrthoDB" id="200110at2759"/>
<evidence type="ECO:0000256" key="2">
    <source>
        <dbReference type="SAM" id="MobiDB-lite"/>
    </source>
</evidence>
<evidence type="ECO:0000313" key="3">
    <source>
        <dbReference type="EMBL" id="CEM08612.1"/>
    </source>
</evidence>
<feature type="region of interest" description="Disordered" evidence="2">
    <location>
        <begin position="137"/>
        <end position="177"/>
    </location>
</feature>
<dbReference type="VEuPathDB" id="CryptoDB:Vbra_14662"/>
<evidence type="ECO:0000313" key="4">
    <source>
        <dbReference type="Proteomes" id="UP000041254"/>
    </source>
</evidence>
<dbReference type="Proteomes" id="UP000041254">
    <property type="component" value="Unassembled WGS sequence"/>
</dbReference>
<dbReference type="AlphaFoldDB" id="A0A0G4F7C7"/>
<feature type="compositionally biased region" description="Basic and acidic residues" evidence="2">
    <location>
        <begin position="633"/>
        <end position="650"/>
    </location>
</feature>
<feature type="compositionally biased region" description="Low complexity" evidence="2">
    <location>
        <begin position="1"/>
        <end position="19"/>
    </location>
</feature>
<sequence>MPSQAESQTAAASPAPQQPQEREDAGDVDGFEFKSITDFPEYATICQFELTSPRSILACANEGIDPADLFYKPIETFAEKGLEPRLIKLRYDFFEAKRQDVLAAVRRAYEKICEKNPSISALHTSRTLIPALSLSQPPPFYGQPTTGPTPLLDALGPSRRGGKQGKSAPTPTPGALPLSLSTFSAGVHAHESKSVRSVGAGSAVDASLLSAVSSTEVADSSALRLERARHERVKEHEKRWIRNTLEATIQHVKDLEHGSEVLEADTKLAEQKMADASRRLKELNDKRRQERDEKQAGLRMMQKIEREKAKETFERELKEEQQRVQKEFAEARRRFEVHVANEKKKADFQRQQELARDREYQRQQERLANMLKQDEERGRILQKSRDEFQRHLREKKADKDAKIQAALSKDEAIREEKRRAYEEKKERENTKEEMQAQRRALQQEESAKRSFQLMMKRRIAADEAKRKQEEFQHNVQEHQRQVDERLKEHQAKQQKYLQFKRELDALKENNKEMNVERQRRRDAFRRAQLQADLNSKLGKATALEMERAHMWNERKQMIVAAQLQRRKIKEQIHQMHLKSSFSSDQIVRTILELQSEPQFQCIALDDFSSSHAHSLQSHNPHAASMPALLHQQPQEKPKTKERDEAKGERREEEEEVQRVSGPHILVPGKHPFAATANTTGNGNNGAGEQGAGEVRT</sequence>
<feature type="region of interest" description="Disordered" evidence="2">
    <location>
        <begin position="1"/>
        <end position="30"/>
    </location>
</feature>
<dbReference type="PANTHER" id="PTHR38019:SF1">
    <property type="entry name" value="N-ACETYLTRANSFERASE DOMAIN-CONTAINING PROTEIN"/>
    <property type="match status" value="1"/>
</dbReference>
<protein>
    <submittedName>
        <fullName evidence="3">Uncharacterized protein</fullName>
    </submittedName>
</protein>
<keyword evidence="4" id="KW-1185">Reference proteome</keyword>
<feature type="region of interest" description="Disordered" evidence="2">
    <location>
        <begin position="629"/>
        <end position="696"/>
    </location>
</feature>
<accession>A0A0G4F7C7</accession>
<organism evidence="3 4">
    <name type="scientific">Vitrella brassicaformis (strain CCMP3155)</name>
    <dbReference type="NCBI Taxonomy" id="1169540"/>
    <lineage>
        <taxon>Eukaryota</taxon>
        <taxon>Sar</taxon>
        <taxon>Alveolata</taxon>
        <taxon>Colpodellida</taxon>
        <taxon>Vitrellaceae</taxon>
        <taxon>Vitrella</taxon>
    </lineage>
</organism>
<reference evidence="3 4" key="1">
    <citation type="submission" date="2014-11" db="EMBL/GenBank/DDBJ databases">
        <authorList>
            <person name="Zhu J."/>
            <person name="Qi W."/>
            <person name="Song R."/>
        </authorList>
    </citation>
    <scope>NUCLEOTIDE SEQUENCE [LARGE SCALE GENOMIC DNA]</scope>
</reference>
<keyword evidence="1" id="KW-0175">Coiled coil</keyword>